<accession>A0A428TX69</accession>
<sequence length="125" mass="13939">MRPLITASLPPSKAFPPSLPSDSPIIDIRSNRERLLSLVSIPQLIACIFGVSVPKTPSLNHHEWLFLRHLIESKPRKNRAGQLLYSYSFIASIDWRRPSISVFAAVLHGNSTPAPQSWFLVGSRA</sequence>
<name>A0A428TX69_9HYPO</name>
<comment type="caution">
    <text evidence="1">The sequence shown here is derived from an EMBL/GenBank/DDBJ whole genome shotgun (WGS) entry which is preliminary data.</text>
</comment>
<evidence type="ECO:0000313" key="1">
    <source>
        <dbReference type="EMBL" id="RSM06634.1"/>
    </source>
</evidence>
<reference evidence="1 2" key="1">
    <citation type="submission" date="2017-06" db="EMBL/GenBank/DDBJ databases">
        <title>Cmopartive genomic analysis of Ambrosia Fusariam Clade fungi.</title>
        <authorList>
            <person name="Stajich J.E."/>
            <person name="Carrillo J."/>
            <person name="Kijimoto T."/>
            <person name="Eskalen A."/>
            <person name="O'Donnell K."/>
            <person name="Kasson M."/>
        </authorList>
    </citation>
    <scope>NUCLEOTIDE SEQUENCE [LARGE SCALE GENOMIC DNA]</scope>
    <source>
        <strain evidence="1 2">NRRL 20438</strain>
    </source>
</reference>
<organism evidence="1 2">
    <name type="scientific">Fusarium ambrosium</name>
    <dbReference type="NCBI Taxonomy" id="131363"/>
    <lineage>
        <taxon>Eukaryota</taxon>
        <taxon>Fungi</taxon>
        <taxon>Dikarya</taxon>
        <taxon>Ascomycota</taxon>
        <taxon>Pezizomycotina</taxon>
        <taxon>Sordariomycetes</taxon>
        <taxon>Hypocreomycetidae</taxon>
        <taxon>Hypocreales</taxon>
        <taxon>Nectriaceae</taxon>
        <taxon>Fusarium</taxon>
        <taxon>Fusarium solani species complex</taxon>
    </lineage>
</organism>
<dbReference type="AlphaFoldDB" id="A0A428TX69"/>
<proteinExistence type="predicted"/>
<gene>
    <name evidence="1" type="ORF">CDV31_008981</name>
</gene>
<evidence type="ECO:0000313" key="2">
    <source>
        <dbReference type="Proteomes" id="UP000288429"/>
    </source>
</evidence>
<protein>
    <submittedName>
        <fullName evidence="1">Uncharacterized protein</fullName>
    </submittedName>
</protein>
<keyword evidence="2" id="KW-1185">Reference proteome</keyword>
<dbReference type="Proteomes" id="UP000288429">
    <property type="component" value="Unassembled WGS sequence"/>
</dbReference>
<dbReference type="EMBL" id="NIZV01000123">
    <property type="protein sequence ID" value="RSM06634.1"/>
    <property type="molecule type" value="Genomic_DNA"/>
</dbReference>